<dbReference type="EMBL" id="CAJOBG010040631">
    <property type="protein sequence ID" value="CAF4400670.1"/>
    <property type="molecule type" value="Genomic_DNA"/>
</dbReference>
<evidence type="ECO:0000313" key="5">
    <source>
        <dbReference type="EMBL" id="CAF2222519.1"/>
    </source>
</evidence>
<sequence>MLRIGNNVPRGSYPNVRNRYLSDRLNPFEHELFLKIVQAFPLLTHLTLNNRKRQKYERMNESEQNSATSSIAEFSHLTHLNFIFTHIDYPEQFLVETNTHLPSRIELTVGYEALEIVTENFTRDTTRRNCSLLECINVHQLMVDSKDFYSYFPSYK</sequence>
<dbReference type="EMBL" id="CAJOBI010226854">
    <property type="protein sequence ID" value="CAF5055173.1"/>
    <property type="molecule type" value="Genomic_DNA"/>
</dbReference>
<evidence type="ECO:0000313" key="8">
    <source>
        <dbReference type="EMBL" id="CAF4316412.1"/>
    </source>
</evidence>
<keyword evidence="12" id="KW-1185">Reference proteome</keyword>
<gene>
    <name evidence="6" type="ORF">BYL167_LOCUS19448</name>
    <name evidence="1" type="ORF">CJN711_LOCUS8962</name>
    <name evidence="7" type="ORF">GIL414_LOCUS19315</name>
    <name evidence="2" type="ORF">KQP761_LOCUS15895</name>
    <name evidence="5" type="ORF">MBJ925_LOCUS36455</name>
    <name evidence="9" type="ORF">OVN521_LOCUS34848</name>
    <name evidence="10" type="ORF">SMN809_LOCUS59434</name>
    <name evidence="8" type="ORF">UXM345_LOCUS34221</name>
    <name evidence="3" type="ORF">WKI299_LOCUS3325</name>
    <name evidence="4" type="ORF">XDN619_LOCUS11403</name>
</gene>
<dbReference type="EMBL" id="CAJNOV010003354">
    <property type="protein sequence ID" value="CAF1139278.1"/>
    <property type="molecule type" value="Genomic_DNA"/>
</dbReference>
<dbReference type="Proteomes" id="UP000681720">
    <property type="component" value="Unassembled WGS sequence"/>
</dbReference>
<dbReference type="Proteomes" id="UP000663855">
    <property type="component" value="Unassembled WGS sequence"/>
</dbReference>
<evidence type="ECO:0000313" key="7">
    <source>
        <dbReference type="EMBL" id="CAF4146947.1"/>
    </source>
</evidence>
<dbReference type="Proteomes" id="UP000663866">
    <property type="component" value="Unassembled WGS sequence"/>
</dbReference>
<dbReference type="AlphaFoldDB" id="A0A815ULV0"/>
<dbReference type="EMBL" id="CAJNRF010000620">
    <property type="protein sequence ID" value="CAF1971089.1"/>
    <property type="molecule type" value="Genomic_DNA"/>
</dbReference>
<reference evidence="2" key="1">
    <citation type="submission" date="2021-02" db="EMBL/GenBank/DDBJ databases">
        <authorList>
            <person name="Nowell W R."/>
        </authorList>
    </citation>
    <scope>NUCLEOTIDE SEQUENCE</scope>
</reference>
<dbReference type="OrthoDB" id="10058228at2759"/>
<evidence type="ECO:0000313" key="3">
    <source>
        <dbReference type="EMBL" id="CAF1971089.1"/>
    </source>
</evidence>
<accession>A0A815ULV0</accession>
<evidence type="ECO:0000313" key="1">
    <source>
        <dbReference type="EMBL" id="CAF1139278.1"/>
    </source>
</evidence>
<organism evidence="2 11">
    <name type="scientific">Rotaria magnacalcarata</name>
    <dbReference type="NCBI Taxonomy" id="392030"/>
    <lineage>
        <taxon>Eukaryota</taxon>
        <taxon>Metazoa</taxon>
        <taxon>Spiralia</taxon>
        <taxon>Gnathifera</taxon>
        <taxon>Rotifera</taxon>
        <taxon>Eurotatoria</taxon>
        <taxon>Bdelloidea</taxon>
        <taxon>Philodinida</taxon>
        <taxon>Philodinidae</taxon>
        <taxon>Rotaria</taxon>
    </lineage>
</organism>
<name>A0A815ULV0_9BILA</name>
<evidence type="ECO:0000313" key="12">
    <source>
        <dbReference type="Proteomes" id="UP000663866"/>
    </source>
</evidence>
<dbReference type="Proteomes" id="UP000663824">
    <property type="component" value="Unassembled WGS sequence"/>
</dbReference>
<dbReference type="EMBL" id="CAJOBF010012260">
    <property type="protein sequence ID" value="CAF4316412.1"/>
    <property type="molecule type" value="Genomic_DNA"/>
</dbReference>
<dbReference type="EMBL" id="CAJOBJ010009811">
    <property type="protein sequence ID" value="CAF4146947.1"/>
    <property type="molecule type" value="Genomic_DNA"/>
</dbReference>
<dbReference type="EMBL" id="CAJNRE010020118">
    <property type="protein sequence ID" value="CAF2222519.1"/>
    <property type="molecule type" value="Genomic_DNA"/>
</dbReference>
<evidence type="ECO:0000313" key="2">
    <source>
        <dbReference type="EMBL" id="CAF1524512.1"/>
    </source>
</evidence>
<dbReference type="EMBL" id="CAJNRG010004326">
    <property type="protein sequence ID" value="CAF2065398.1"/>
    <property type="molecule type" value="Genomic_DNA"/>
</dbReference>
<evidence type="ECO:0000313" key="4">
    <source>
        <dbReference type="EMBL" id="CAF2065398.1"/>
    </source>
</evidence>
<evidence type="ECO:0000313" key="11">
    <source>
        <dbReference type="Proteomes" id="UP000663834"/>
    </source>
</evidence>
<protein>
    <submittedName>
        <fullName evidence="2">Uncharacterized protein</fullName>
    </submittedName>
</protein>
<dbReference type="Proteomes" id="UP000663842">
    <property type="component" value="Unassembled WGS sequence"/>
</dbReference>
<evidence type="ECO:0000313" key="9">
    <source>
        <dbReference type="EMBL" id="CAF4400670.1"/>
    </source>
</evidence>
<dbReference type="Proteomes" id="UP000676336">
    <property type="component" value="Unassembled WGS sequence"/>
</dbReference>
<dbReference type="Proteomes" id="UP000663856">
    <property type="component" value="Unassembled WGS sequence"/>
</dbReference>
<proteinExistence type="predicted"/>
<dbReference type="Proteomes" id="UP000663887">
    <property type="component" value="Unassembled WGS sequence"/>
</dbReference>
<evidence type="ECO:0000313" key="6">
    <source>
        <dbReference type="EMBL" id="CAF4107875.1"/>
    </source>
</evidence>
<comment type="caution">
    <text evidence="2">The sequence shown here is derived from an EMBL/GenBank/DDBJ whole genome shotgun (WGS) entry which is preliminary data.</text>
</comment>
<evidence type="ECO:0000313" key="10">
    <source>
        <dbReference type="EMBL" id="CAF5055173.1"/>
    </source>
</evidence>
<dbReference type="Proteomes" id="UP000663834">
    <property type="component" value="Unassembled WGS sequence"/>
</dbReference>
<dbReference type="Proteomes" id="UP000681967">
    <property type="component" value="Unassembled WGS sequence"/>
</dbReference>
<dbReference type="EMBL" id="CAJNOW010007885">
    <property type="protein sequence ID" value="CAF1524512.1"/>
    <property type="molecule type" value="Genomic_DNA"/>
</dbReference>
<dbReference type="EMBL" id="CAJOBH010008255">
    <property type="protein sequence ID" value="CAF4107875.1"/>
    <property type="molecule type" value="Genomic_DNA"/>
</dbReference>